<dbReference type="AlphaFoldDB" id="A0A6J2XVP4"/>
<dbReference type="GO" id="GO:0005525">
    <property type="term" value="F:GTP binding"/>
    <property type="evidence" value="ECO:0007669"/>
    <property type="project" value="UniProtKB-KW"/>
</dbReference>
<evidence type="ECO:0000256" key="11">
    <source>
        <dbReference type="ARBA" id="ARBA00023211"/>
    </source>
</evidence>
<keyword evidence="9" id="KW-0460">Magnesium</keyword>
<proteinExistence type="inferred from homology"/>
<evidence type="ECO:0000313" key="14">
    <source>
        <dbReference type="Proteomes" id="UP000504635"/>
    </source>
</evidence>
<evidence type="ECO:0000256" key="1">
    <source>
        <dbReference type="ARBA" id="ARBA00001936"/>
    </source>
</evidence>
<keyword evidence="4" id="KW-0808">Transferase</keyword>
<reference evidence="15" key="1">
    <citation type="submission" date="2025-08" db="UniProtKB">
        <authorList>
            <consortium name="RefSeq"/>
        </authorList>
    </citation>
    <scope>IDENTIFICATION</scope>
    <source>
        <tissue evidence="15">Gonads</tissue>
    </source>
</reference>
<dbReference type="Pfam" id="PF03281">
    <property type="entry name" value="Mab-21"/>
    <property type="match status" value="1"/>
</dbReference>
<dbReference type="InterPro" id="IPR024810">
    <property type="entry name" value="MAB21L/cGLR"/>
</dbReference>
<evidence type="ECO:0000256" key="9">
    <source>
        <dbReference type="ARBA" id="ARBA00022842"/>
    </source>
</evidence>
<keyword evidence="7" id="KW-0547">Nucleotide-binding</keyword>
<dbReference type="RefSeq" id="XP_030754674.1">
    <property type="nucleotide sequence ID" value="XM_030898814.1"/>
</dbReference>
<dbReference type="InParanoid" id="A0A6J2XVP4"/>
<evidence type="ECO:0000256" key="7">
    <source>
        <dbReference type="ARBA" id="ARBA00022741"/>
    </source>
</evidence>
<dbReference type="PANTHER" id="PTHR10656:SF42">
    <property type="entry name" value="CYCLIC GMP-AMP SYNTHASE-LIKE PROTEIN-RELATED"/>
    <property type="match status" value="1"/>
</dbReference>
<evidence type="ECO:0000259" key="12">
    <source>
        <dbReference type="Pfam" id="PF03281"/>
    </source>
</evidence>
<evidence type="ECO:0000256" key="3">
    <source>
        <dbReference type="ARBA" id="ARBA00008307"/>
    </source>
</evidence>
<keyword evidence="14" id="KW-1185">Reference proteome</keyword>
<dbReference type="SMART" id="SM01265">
    <property type="entry name" value="Mab-21"/>
    <property type="match status" value="1"/>
</dbReference>
<evidence type="ECO:0000256" key="2">
    <source>
        <dbReference type="ARBA" id="ARBA00001946"/>
    </source>
</evidence>
<keyword evidence="6" id="KW-0479">Metal-binding</keyword>
<sequence length="432" mass="51248">MRYQHLSLSGENLDRNKRNYMKMYYVMDEVLQLINKNFVSLDNEDIKGTNRLLHTTLNKMVEYMKEDPIFKLLYIDNYFGGSFYDKLKVEKPDEFDIDFVFSLPECETCKIKKCRCITLKTSNTTGFLCFKIKKNCCTPVYKNFVRNGYMQTNLIFNWIKSLIMKAISKVNAEQKRNNSRRKTHVSLYSECAPAVKICIKNKKYKFHIDLAPAFQFDQSYWPKGGFKKNPSSTEQFSVVPMSPRDQYDYWRPSFQAQEKKIIANKERMKPALRLLKKMKSNRTHQISSYALKTLIMEEADNVEWSEMSLGESFMLLLEKYIDALQDGHIWYYWNTKVNLLGYLKKKTVQNHLNEILKIYCKVIQEYEDNPIVIAELILKKDSKEYRKFINLWNRRQLQNGIPNGNNDIYLVAFDSFSEIFLSRLTLANKHCR</sequence>
<comment type="cofactor">
    <cofactor evidence="2">
        <name>Mg(2+)</name>
        <dbReference type="ChEBI" id="CHEBI:18420"/>
    </cofactor>
</comment>
<dbReference type="GO" id="GO:0046872">
    <property type="term" value="F:metal ion binding"/>
    <property type="evidence" value="ECO:0007669"/>
    <property type="project" value="UniProtKB-KW"/>
</dbReference>
<dbReference type="PANTHER" id="PTHR10656">
    <property type="entry name" value="CELL FATE DETERMINING PROTEIN MAB21-RELATED"/>
    <property type="match status" value="1"/>
</dbReference>
<name>A0A6J2XVP4_SITOR</name>
<dbReference type="InterPro" id="IPR046906">
    <property type="entry name" value="Mab-21_HhH/H2TH-like"/>
</dbReference>
<dbReference type="Proteomes" id="UP000504635">
    <property type="component" value="Unplaced"/>
</dbReference>
<evidence type="ECO:0000313" key="15">
    <source>
        <dbReference type="RefSeq" id="XP_030754674.1"/>
    </source>
</evidence>
<keyword evidence="8" id="KW-0067">ATP-binding</keyword>
<evidence type="ECO:0000259" key="13">
    <source>
        <dbReference type="Pfam" id="PF20266"/>
    </source>
</evidence>
<keyword evidence="10" id="KW-0342">GTP-binding</keyword>
<dbReference type="Pfam" id="PF20266">
    <property type="entry name" value="Mab-21_C"/>
    <property type="match status" value="1"/>
</dbReference>
<comment type="cofactor">
    <cofactor evidence="1">
        <name>Mn(2+)</name>
        <dbReference type="ChEBI" id="CHEBI:29035"/>
    </cofactor>
</comment>
<organism evidence="14 15">
    <name type="scientific">Sitophilus oryzae</name>
    <name type="common">Rice weevil</name>
    <name type="synonym">Curculio oryzae</name>
    <dbReference type="NCBI Taxonomy" id="7048"/>
    <lineage>
        <taxon>Eukaryota</taxon>
        <taxon>Metazoa</taxon>
        <taxon>Ecdysozoa</taxon>
        <taxon>Arthropoda</taxon>
        <taxon>Hexapoda</taxon>
        <taxon>Insecta</taxon>
        <taxon>Pterygota</taxon>
        <taxon>Neoptera</taxon>
        <taxon>Endopterygota</taxon>
        <taxon>Coleoptera</taxon>
        <taxon>Polyphaga</taxon>
        <taxon>Cucujiformia</taxon>
        <taxon>Curculionidae</taxon>
        <taxon>Dryophthorinae</taxon>
        <taxon>Sitophilus</taxon>
    </lineage>
</organism>
<dbReference type="KEGG" id="soy:115881364"/>
<evidence type="ECO:0000256" key="6">
    <source>
        <dbReference type="ARBA" id="ARBA00022723"/>
    </source>
</evidence>
<dbReference type="InterPro" id="IPR046903">
    <property type="entry name" value="Mab-21-like_nuc_Trfase"/>
</dbReference>
<accession>A0A6J2XVP4</accession>
<evidence type="ECO:0000256" key="4">
    <source>
        <dbReference type="ARBA" id="ARBA00022679"/>
    </source>
</evidence>
<evidence type="ECO:0000256" key="10">
    <source>
        <dbReference type="ARBA" id="ARBA00023134"/>
    </source>
</evidence>
<dbReference type="Gene3D" id="3.30.460.90">
    <property type="match status" value="1"/>
</dbReference>
<evidence type="ECO:0000256" key="5">
    <source>
        <dbReference type="ARBA" id="ARBA00022695"/>
    </source>
</evidence>
<protein>
    <submittedName>
        <fullName evidence="15">Cyclic GMP-AMP synthase-like isoform X1</fullName>
    </submittedName>
</protein>
<dbReference type="GO" id="GO:0016779">
    <property type="term" value="F:nucleotidyltransferase activity"/>
    <property type="evidence" value="ECO:0007669"/>
    <property type="project" value="UniProtKB-KW"/>
</dbReference>
<comment type="similarity">
    <text evidence="3">Belongs to the mab-21 family.</text>
</comment>
<keyword evidence="11" id="KW-0464">Manganese</keyword>
<gene>
    <name evidence="15" type="primary">LOC115881364</name>
</gene>
<dbReference type="GeneID" id="115881364"/>
<feature type="domain" description="Mab-21-like HhH/H2TH-like" evidence="13">
    <location>
        <begin position="268"/>
        <end position="355"/>
    </location>
</feature>
<feature type="domain" description="Mab-21-like nucleotidyltransferase" evidence="12">
    <location>
        <begin position="83"/>
        <end position="264"/>
    </location>
</feature>
<dbReference type="GO" id="GO:0005524">
    <property type="term" value="F:ATP binding"/>
    <property type="evidence" value="ECO:0007669"/>
    <property type="project" value="UniProtKB-KW"/>
</dbReference>
<keyword evidence="5" id="KW-0548">Nucleotidyltransferase</keyword>
<evidence type="ECO:0000256" key="8">
    <source>
        <dbReference type="ARBA" id="ARBA00022840"/>
    </source>
</evidence>
<dbReference type="Gene3D" id="1.10.1410.40">
    <property type="match status" value="1"/>
</dbReference>
<dbReference type="OrthoDB" id="6054650at2759"/>